<accession>A0A4C1YZ82</accession>
<comment type="caution">
    <text evidence="1">The sequence shown here is derived from an EMBL/GenBank/DDBJ whole genome shotgun (WGS) entry which is preliminary data.</text>
</comment>
<dbReference type="EMBL" id="BGZK01001454">
    <property type="protein sequence ID" value="GBP80262.1"/>
    <property type="molecule type" value="Genomic_DNA"/>
</dbReference>
<dbReference type="OrthoDB" id="75807at2759"/>
<protein>
    <submittedName>
        <fullName evidence="1">Uncharacterized protein</fullName>
    </submittedName>
</protein>
<dbReference type="AlphaFoldDB" id="A0A4C1YZ82"/>
<organism evidence="1 2">
    <name type="scientific">Eumeta variegata</name>
    <name type="common">Bagworm moth</name>
    <name type="synonym">Eumeta japonica</name>
    <dbReference type="NCBI Taxonomy" id="151549"/>
    <lineage>
        <taxon>Eukaryota</taxon>
        <taxon>Metazoa</taxon>
        <taxon>Ecdysozoa</taxon>
        <taxon>Arthropoda</taxon>
        <taxon>Hexapoda</taxon>
        <taxon>Insecta</taxon>
        <taxon>Pterygota</taxon>
        <taxon>Neoptera</taxon>
        <taxon>Endopterygota</taxon>
        <taxon>Lepidoptera</taxon>
        <taxon>Glossata</taxon>
        <taxon>Ditrysia</taxon>
        <taxon>Tineoidea</taxon>
        <taxon>Psychidae</taxon>
        <taxon>Oiketicinae</taxon>
        <taxon>Eumeta</taxon>
    </lineage>
</organism>
<evidence type="ECO:0000313" key="1">
    <source>
        <dbReference type="EMBL" id="GBP80262.1"/>
    </source>
</evidence>
<proteinExistence type="predicted"/>
<evidence type="ECO:0000313" key="2">
    <source>
        <dbReference type="Proteomes" id="UP000299102"/>
    </source>
</evidence>
<dbReference type="Proteomes" id="UP000299102">
    <property type="component" value="Unassembled WGS sequence"/>
</dbReference>
<gene>
    <name evidence="1" type="ORF">EVAR_90681_1</name>
</gene>
<reference evidence="1 2" key="1">
    <citation type="journal article" date="2019" name="Commun. Biol.">
        <title>The bagworm genome reveals a unique fibroin gene that provides high tensile strength.</title>
        <authorList>
            <person name="Kono N."/>
            <person name="Nakamura H."/>
            <person name="Ohtoshi R."/>
            <person name="Tomita M."/>
            <person name="Numata K."/>
            <person name="Arakawa K."/>
        </authorList>
    </citation>
    <scope>NUCLEOTIDE SEQUENCE [LARGE SCALE GENOMIC DNA]</scope>
</reference>
<sequence>MSNPPAISDTAPNPNMALTGKTTKIVLNLLEGLEHIVSRWTIFISPALARYLKCRGFDCLGTERLTSEKYTRRCKEMKKTVKRARSLLATRRCNGVGRMQKSYR</sequence>
<name>A0A4C1YZ82_EUMVA</name>
<keyword evidence="2" id="KW-1185">Reference proteome</keyword>